<evidence type="ECO:0000256" key="1">
    <source>
        <dbReference type="SAM" id="Phobius"/>
    </source>
</evidence>
<feature type="transmembrane region" description="Helical" evidence="1">
    <location>
        <begin position="254"/>
        <end position="278"/>
    </location>
</feature>
<gene>
    <name evidence="3" type="ORF">QBC47DRAFT_463181</name>
</gene>
<keyword evidence="1" id="KW-0812">Transmembrane</keyword>
<evidence type="ECO:0000313" key="4">
    <source>
        <dbReference type="Proteomes" id="UP001239445"/>
    </source>
</evidence>
<feature type="transmembrane region" description="Helical" evidence="1">
    <location>
        <begin position="44"/>
        <end position="63"/>
    </location>
</feature>
<evidence type="ECO:0000313" key="3">
    <source>
        <dbReference type="EMBL" id="KAK1752636.1"/>
    </source>
</evidence>
<keyword evidence="1" id="KW-1133">Transmembrane helix</keyword>
<reference evidence="3" key="1">
    <citation type="submission" date="2023-06" db="EMBL/GenBank/DDBJ databases">
        <title>Genome-scale phylogeny and comparative genomics of the fungal order Sordariales.</title>
        <authorList>
            <consortium name="Lawrence Berkeley National Laboratory"/>
            <person name="Hensen N."/>
            <person name="Bonometti L."/>
            <person name="Westerberg I."/>
            <person name="Brannstrom I.O."/>
            <person name="Guillou S."/>
            <person name="Cros-Aarteil S."/>
            <person name="Calhoun S."/>
            <person name="Haridas S."/>
            <person name="Kuo A."/>
            <person name="Mondo S."/>
            <person name="Pangilinan J."/>
            <person name="Riley R."/>
            <person name="Labutti K."/>
            <person name="Andreopoulos B."/>
            <person name="Lipzen A."/>
            <person name="Chen C."/>
            <person name="Yanf M."/>
            <person name="Daum C."/>
            <person name="Ng V."/>
            <person name="Clum A."/>
            <person name="Steindorff A."/>
            <person name="Ohm R."/>
            <person name="Martin F."/>
            <person name="Silar P."/>
            <person name="Natvig D."/>
            <person name="Lalanne C."/>
            <person name="Gautier V."/>
            <person name="Ament-Velasquez S.L."/>
            <person name="Kruys A."/>
            <person name="Hutchinson M.I."/>
            <person name="Powell A.J."/>
            <person name="Barry K."/>
            <person name="Miller A.N."/>
            <person name="Grigoriev I.V."/>
            <person name="Debuchy R."/>
            <person name="Gladieux P."/>
            <person name="Thoren M.H."/>
            <person name="Johannesson H."/>
        </authorList>
    </citation>
    <scope>NUCLEOTIDE SEQUENCE</scope>
    <source>
        <strain evidence="3">PSN4</strain>
    </source>
</reference>
<feature type="transmembrane region" description="Helical" evidence="1">
    <location>
        <begin position="229"/>
        <end position="248"/>
    </location>
</feature>
<protein>
    <recommendedName>
        <fullName evidence="5">Integral membrane protein</fullName>
    </recommendedName>
</protein>
<sequence>MAPHLFLIFLSFSSFHHSTASSFKPSCTLPPPDTNFVSGPGTRGTISILWNCISIFILCTWTIQRLNIPAARRDAGWVHKIWWAILDSRTKISWMLFTIFIPEFILGKALGEREATKRPWPGMRDHAKKAGDDAQEWTSGHARMANMGYFALDFSDFPESDWKELHKSAREVAKLPLYSERSTRINMARLRHRCWALTEHQWDIVLDKHLADYPDVRLSHLADLNKSDVIARVLAVIQVVYLAIQLLARKVYGLASAQIEIAALAFAATSFVTYILFWDQPDGVRSRRVVKAKKLPTADQVGVISLWGPTYLWSGFRRRARIDGELDLVPIPNDGSNVSRNGMWEMPQSIRGYFGNQGSQVLYLILGALFAGTLFGGIHCLAWNFDFPTHIEQILWRVCSVLTAALPVLASPLLALWIPARGRDGTLTGYLATGTIRRIEIACLVCLAILLVGYILARGFLLVEMFRTLFFLPPDAFTETWSASFPHWG</sequence>
<keyword evidence="4" id="KW-1185">Reference proteome</keyword>
<dbReference type="AlphaFoldDB" id="A0AAJ0F2R1"/>
<accession>A0AAJ0F2R1</accession>
<organism evidence="3 4">
    <name type="scientific">Echria macrotheca</name>
    <dbReference type="NCBI Taxonomy" id="438768"/>
    <lineage>
        <taxon>Eukaryota</taxon>
        <taxon>Fungi</taxon>
        <taxon>Dikarya</taxon>
        <taxon>Ascomycota</taxon>
        <taxon>Pezizomycotina</taxon>
        <taxon>Sordariomycetes</taxon>
        <taxon>Sordariomycetidae</taxon>
        <taxon>Sordariales</taxon>
        <taxon>Schizotheciaceae</taxon>
        <taxon>Echria</taxon>
    </lineage>
</organism>
<feature type="transmembrane region" description="Helical" evidence="1">
    <location>
        <begin position="394"/>
        <end position="418"/>
    </location>
</feature>
<dbReference type="Proteomes" id="UP001239445">
    <property type="component" value="Unassembled WGS sequence"/>
</dbReference>
<dbReference type="EMBL" id="MU839839">
    <property type="protein sequence ID" value="KAK1752636.1"/>
    <property type="molecule type" value="Genomic_DNA"/>
</dbReference>
<feature type="signal peptide" evidence="2">
    <location>
        <begin position="1"/>
        <end position="20"/>
    </location>
</feature>
<proteinExistence type="predicted"/>
<feature type="transmembrane region" description="Helical" evidence="1">
    <location>
        <begin position="361"/>
        <end position="382"/>
    </location>
</feature>
<feature type="transmembrane region" description="Helical" evidence="1">
    <location>
        <begin position="439"/>
        <end position="463"/>
    </location>
</feature>
<dbReference type="PANTHER" id="PTHR35043:SF7">
    <property type="entry name" value="TRANSCRIPTION FACTOR DOMAIN-CONTAINING PROTEIN"/>
    <property type="match status" value="1"/>
</dbReference>
<dbReference type="PANTHER" id="PTHR35043">
    <property type="entry name" value="TRANSCRIPTION FACTOR DOMAIN-CONTAINING PROTEIN"/>
    <property type="match status" value="1"/>
</dbReference>
<evidence type="ECO:0000256" key="2">
    <source>
        <dbReference type="SAM" id="SignalP"/>
    </source>
</evidence>
<keyword evidence="2" id="KW-0732">Signal</keyword>
<name>A0AAJ0F2R1_9PEZI</name>
<comment type="caution">
    <text evidence="3">The sequence shown here is derived from an EMBL/GenBank/DDBJ whole genome shotgun (WGS) entry which is preliminary data.</text>
</comment>
<feature type="chain" id="PRO_5042486253" description="Integral membrane protein" evidence="2">
    <location>
        <begin position="21"/>
        <end position="489"/>
    </location>
</feature>
<evidence type="ECO:0008006" key="5">
    <source>
        <dbReference type="Google" id="ProtNLM"/>
    </source>
</evidence>
<keyword evidence="1" id="KW-0472">Membrane</keyword>